<keyword evidence="3 8" id="KW-0812">Transmembrane</keyword>
<evidence type="ECO:0000259" key="9">
    <source>
        <dbReference type="PROSITE" id="PS50893"/>
    </source>
</evidence>
<feature type="transmembrane region" description="Helical" evidence="8">
    <location>
        <begin position="136"/>
        <end position="157"/>
    </location>
</feature>
<evidence type="ECO:0000256" key="1">
    <source>
        <dbReference type="ARBA" id="ARBA00004141"/>
    </source>
</evidence>
<feature type="domain" description="ABC transmembrane type-1" evidence="10">
    <location>
        <begin position="95"/>
        <end position="379"/>
    </location>
</feature>
<proteinExistence type="predicted"/>
<dbReference type="EMBL" id="CARXXK010000003">
    <property type="protein sequence ID" value="CAI6361737.1"/>
    <property type="molecule type" value="Genomic_DNA"/>
</dbReference>
<keyword evidence="6 8" id="KW-1133">Transmembrane helix</keyword>
<feature type="domain" description="ABC transporter" evidence="9">
    <location>
        <begin position="445"/>
        <end position="668"/>
    </location>
</feature>
<comment type="caution">
    <text evidence="11">The sequence shown here is derived from an EMBL/GenBank/DDBJ whole genome shotgun (WGS) entry which is preliminary data.</text>
</comment>
<dbReference type="InterPro" id="IPR011527">
    <property type="entry name" value="ABC1_TM_dom"/>
</dbReference>
<dbReference type="FunFam" id="3.40.50.300:FF:000482">
    <property type="entry name" value="Multidrug resistance-associated protein member 4"/>
    <property type="match status" value="1"/>
</dbReference>
<dbReference type="PROSITE" id="PS50893">
    <property type="entry name" value="ABC_TRANSPORTER_2"/>
    <property type="match status" value="2"/>
</dbReference>
<feature type="transmembrane region" description="Helical" evidence="8">
    <location>
        <begin position="93"/>
        <end position="116"/>
    </location>
</feature>
<feature type="transmembrane region" description="Helical" evidence="8">
    <location>
        <begin position="237"/>
        <end position="256"/>
    </location>
</feature>
<dbReference type="SUPFAM" id="SSF90123">
    <property type="entry name" value="ABC transporter transmembrane region"/>
    <property type="match status" value="2"/>
</dbReference>
<protein>
    <recommendedName>
        <fullName evidence="13">Multidrug resistance-associated protein lethal(2)03659</fullName>
    </recommendedName>
</protein>
<dbReference type="InterPro" id="IPR036640">
    <property type="entry name" value="ABC1_TM_sf"/>
</dbReference>
<dbReference type="InterPro" id="IPR017871">
    <property type="entry name" value="ABC_transporter-like_CS"/>
</dbReference>
<keyword evidence="12" id="KW-1185">Reference proteome</keyword>
<feature type="transmembrane region" description="Helical" evidence="8">
    <location>
        <begin position="990"/>
        <end position="1011"/>
    </location>
</feature>
<dbReference type="PROSITE" id="PS50929">
    <property type="entry name" value="ABC_TM1F"/>
    <property type="match status" value="2"/>
</dbReference>
<dbReference type="InterPro" id="IPR003439">
    <property type="entry name" value="ABC_transporter-like_ATP-bd"/>
</dbReference>
<evidence type="ECO:0008006" key="13">
    <source>
        <dbReference type="Google" id="ProtNLM"/>
    </source>
</evidence>
<evidence type="ECO:0000313" key="12">
    <source>
        <dbReference type="Proteomes" id="UP001160148"/>
    </source>
</evidence>
<dbReference type="InterPro" id="IPR027417">
    <property type="entry name" value="P-loop_NTPase"/>
</dbReference>
<dbReference type="SMART" id="SM00382">
    <property type="entry name" value="AAA"/>
    <property type="match status" value="2"/>
</dbReference>
<keyword evidence="2" id="KW-0813">Transport</keyword>
<feature type="transmembrane region" description="Helical" evidence="8">
    <location>
        <begin position="332"/>
        <end position="350"/>
    </location>
</feature>
<dbReference type="Proteomes" id="UP001160148">
    <property type="component" value="Unassembled WGS sequence"/>
</dbReference>
<dbReference type="SUPFAM" id="SSF52540">
    <property type="entry name" value="P-loop containing nucleoside triphosphate hydrolases"/>
    <property type="match status" value="2"/>
</dbReference>
<dbReference type="FunFam" id="3.40.50.300:FF:000163">
    <property type="entry name" value="Multidrug resistance-associated protein member 4"/>
    <property type="match status" value="1"/>
</dbReference>
<evidence type="ECO:0000256" key="3">
    <source>
        <dbReference type="ARBA" id="ARBA00022692"/>
    </source>
</evidence>
<feature type="transmembrane region" description="Helical" evidence="8">
    <location>
        <begin position="904"/>
        <end position="924"/>
    </location>
</feature>
<feature type="transmembrane region" description="Helical" evidence="8">
    <location>
        <begin position="1017"/>
        <end position="1039"/>
    </location>
</feature>
<dbReference type="CDD" id="cd03244">
    <property type="entry name" value="ABCC_MRP_domain2"/>
    <property type="match status" value="1"/>
</dbReference>
<evidence type="ECO:0000256" key="2">
    <source>
        <dbReference type="ARBA" id="ARBA00022448"/>
    </source>
</evidence>
<dbReference type="GO" id="GO:0140359">
    <property type="term" value="F:ABC-type transporter activity"/>
    <property type="evidence" value="ECO:0007669"/>
    <property type="project" value="InterPro"/>
</dbReference>
<evidence type="ECO:0000256" key="5">
    <source>
        <dbReference type="ARBA" id="ARBA00022840"/>
    </source>
</evidence>
<evidence type="ECO:0000256" key="8">
    <source>
        <dbReference type="SAM" id="Phobius"/>
    </source>
</evidence>
<evidence type="ECO:0000256" key="7">
    <source>
        <dbReference type="ARBA" id="ARBA00023136"/>
    </source>
</evidence>
<organism evidence="11 12">
    <name type="scientific">Macrosiphum euphorbiae</name>
    <name type="common">potato aphid</name>
    <dbReference type="NCBI Taxonomy" id="13131"/>
    <lineage>
        <taxon>Eukaryota</taxon>
        <taxon>Metazoa</taxon>
        <taxon>Ecdysozoa</taxon>
        <taxon>Arthropoda</taxon>
        <taxon>Hexapoda</taxon>
        <taxon>Insecta</taxon>
        <taxon>Pterygota</taxon>
        <taxon>Neoptera</taxon>
        <taxon>Paraneoptera</taxon>
        <taxon>Hemiptera</taxon>
        <taxon>Sternorrhyncha</taxon>
        <taxon>Aphidomorpha</taxon>
        <taxon>Aphidoidea</taxon>
        <taxon>Aphididae</taxon>
        <taxon>Macrosiphini</taxon>
        <taxon>Macrosiphum</taxon>
    </lineage>
</organism>
<evidence type="ECO:0000256" key="4">
    <source>
        <dbReference type="ARBA" id="ARBA00022741"/>
    </source>
</evidence>
<dbReference type="InterPro" id="IPR003593">
    <property type="entry name" value="AAA+_ATPase"/>
</dbReference>
<dbReference type="GO" id="GO:0016887">
    <property type="term" value="F:ATP hydrolysis activity"/>
    <property type="evidence" value="ECO:0007669"/>
    <property type="project" value="InterPro"/>
</dbReference>
<gene>
    <name evidence="11" type="ORF">MEUPH1_LOCUS16885</name>
</gene>
<name>A0AAV0X203_9HEMI</name>
<feature type="transmembrane region" description="Helical" evidence="8">
    <location>
        <begin position="877"/>
        <end position="898"/>
    </location>
</feature>
<feature type="transmembrane region" description="Helical" evidence="8">
    <location>
        <begin position="740"/>
        <end position="764"/>
    </location>
</feature>
<keyword evidence="5" id="KW-0067">ATP-binding</keyword>
<feature type="transmembrane region" description="Helical" evidence="8">
    <location>
        <begin position="210"/>
        <end position="231"/>
    </location>
</feature>
<dbReference type="FunFam" id="1.20.1560.10:FF:000026">
    <property type="entry name" value="Multidrug resistance-associated protein lethal(2)03659"/>
    <property type="match status" value="1"/>
</dbReference>
<feature type="transmembrane region" description="Helical" evidence="8">
    <location>
        <begin position="796"/>
        <end position="823"/>
    </location>
</feature>
<evidence type="ECO:0000313" key="11">
    <source>
        <dbReference type="EMBL" id="CAI6361737.1"/>
    </source>
</evidence>
<keyword evidence="4" id="KW-0547">Nucleotide-binding</keyword>
<dbReference type="FunFam" id="1.20.1560.10:FF:000014">
    <property type="entry name" value="Multidrug resistance-associated protein member 4"/>
    <property type="match status" value="1"/>
</dbReference>
<reference evidence="11 12" key="1">
    <citation type="submission" date="2023-01" db="EMBL/GenBank/DDBJ databases">
        <authorList>
            <person name="Whitehead M."/>
        </authorList>
    </citation>
    <scope>NUCLEOTIDE SEQUENCE [LARGE SCALE GENOMIC DNA]</scope>
</reference>
<comment type="subcellular location">
    <subcellularLocation>
        <location evidence="1">Membrane</location>
        <topology evidence="1">Multi-pass membrane protein</topology>
    </subcellularLocation>
</comment>
<evidence type="ECO:0000259" key="10">
    <source>
        <dbReference type="PROSITE" id="PS50929"/>
    </source>
</evidence>
<feature type="domain" description="ABC transmembrane type-1" evidence="10">
    <location>
        <begin position="785"/>
        <end position="1047"/>
    </location>
</feature>
<sequence length="1349" mass="151541">MDSGNKYERPSHPRAKANVLEIITFGWIYKLFKTGSQRDLEVNDLYATLNDHKSSSLGRGLEEKWIDELANAKQAKRSPSLTKALFKMFGFKFLFLGFLHSIIEIGLRMIQPLLIGGLLSYFNPNLSSETPNINQAYIYATLLTLNMFVTLVFYHAIQIEILHSGMKMRVACCSLIFRKALRLSKTALGETTVGQVVNLISNDVNRFDTVVIFLNYLWMGPLQTILVTYFLWQEIGVSSLIGVAILLMVIPVQGWIGKKISVYRLNTAVRTDERVRLMNEIISGIQVIKMYTWEKPFANFVEYARRKEINQIKGSSYCRSVMLSFSAFHTRIAMVFSICAYVLLGNYISAQQVFVITSYYTLLRNTMTGFFPQGIAIVAEMRISIQRLQNFLMYEENINQIAFPSKSDKKAVNSNIEVKTTNQNLSSINVKYNGNGSPQLNNIGIVVNNATAKWTEAQTENSLDNINLTVIPGRLVGVIGPVGSGKSSLLQAILRELPLSGGKITVQGVVSYASQEPWLFAGSVQQNILFGSTMDVERYKKVIQVCALKTDLEQFQYGDKTMVGERGISLSGGQRARINLARAVYKQADIYLLDDPLSAVDAHVGRHLFRKCIKGYLRDKTCILITHQIQYLSSVDQIILMDKGNVLAEGSYQDLQNSDFDFTKILGSPAVETTTPSYNENIPKNTSPISQRVAYSRQTSIQSMASSVGDIQFNEYQEQPAEVAETRTSGSVSKNVYSSYFLAGGSVFKIFFFFTICILTQVLASGGDFWMTYWVNLEERVFYRVKDVSGDPSTQLLWWSITRETCFIVFGVLTLLLIVGTIIRSHTFVSVSMKCSMTLHNKMFNSITRATMSFFNTNSSGRILNRFSKDMGAIDEILSAAIIDCIQIALLLLSIVIVIGIINFYLMIPTFFIVILFYKFRVFYLSTSRSIKRLEGVTRSPVFAHFNASLQGLTTIRAYGAEQILCSEFDNHQDLHSSAWYIFMCSSRAFGLWLDMVCFVYITIVTYSFLVIGNTTYGGNVGLAITQAIGLAGMFQYGMRLSAELENQMTAVERVLEYTNVPQEDALESSPEKKPPTEWPSNGQIVFKNFYLRYGADSPFVVKNLNINIESMEKVGIVGRTGAGKSSLIGALFRLAINEGNIIIDDIEIHDIGLHDLRSKLSIIPQEPILFSGTMRTNLDPFNEYPDHVLWNALDEVELRYIVEELPNGLNSLMSEGGSNFSVGQRQLVCLARAIVRNNKILVMDEATANVDPQTDAFIQNTIRNKFRMCTVLTIAHRLNTVMDSDKVLVMDAGVMVEFDHPHNLLKNKNGFLYKMVEQTGQTTAELLHTAAAESYNKMILTKEHLVKS</sequence>
<dbReference type="Pfam" id="PF00005">
    <property type="entry name" value="ABC_tran"/>
    <property type="match status" value="2"/>
</dbReference>
<accession>A0AAV0X203</accession>
<dbReference type="Gene3D" id="1.20.1560.10">
    <property type="entry name" value="ABC transporter type 1, transmembrane domain"/>
    <property type="match status" value="2"/>
</dbReference>
<feature type="domain" description="ABC transporter" evidence="9">
    <location>
        <begin position="1085"/>
        <end position="1318"/>
    </location>
</feature>
<dbReference type="PANTHER" id="PTHR24223">
    <property type="entry name" value="ATP-BINDING CASSETTE SUB-FAMILY C"/>
    <property type="match status" value="1"/>
</dbReference>
<dbReference type="Gene3D" id="3.40.50.300">
    <property type="entry name" value="P-loop containing nucleotide triphosphate hydrolases"/>
    <property type="match status" value="2"/>
</dbReference>
<dbReference type="PROSITE" id="PS00211">
    <property type="entry name" value="ABC_TRANSPORTER_1"/>
    <property type="match status" value="2"/>
</dbReference>
<keyword evidence="7 8" id="KW-0472">Membrane</keyword>
<dbReference type="GO" id="GO:0005524">
    <property type="term" value="F:ATP binding"/>
    <property type="evidence" value="ECO:0007669"/>
    <property type="project" value="UniProtKB-KW"/>
</dbReference>
<dbReference type="InterPro" id="IPR050173">
    <property type="entry name" value="ABC_transporter_C-like"/>
</dbReference>
<dbReference type="GO" id="GO:0016020">
    <property type="term" value="C:membrane"/>
    <property type="evidence" value="ECO:0007669"/>
    <property type="project" value="UniProtKB-SubCell"/>
</dbReference>
<evidence type="ECO:0000256" key="6">
    <source>
        <dbReference type="ARBA" id="ARBA00022989"/>
    </source>
</evidence>
<dbReference type="PANTHER" id="PTHR24223:SF448">
    <property type="entry name" value="FI20146P1-RELATED"/>
    <property type="match status" value="1"/>
</dbReference>
<dbReference type="CDD" id="cd03250">
    <property type="entry name" value="ABCC_MRP_domain1"/>
    <property type="match status" value="1"/>
</dbReference>
<dbReference type="Pfam" id="PF00664">
    <property type="entry name" value="ABC_membrane"/>
    <property type="match status" value="2"/>
</dbReference>